<reference evidence="4 5" key="1">
    <citation type="submission" date="2018-05" db="EMBL/GenBank/DDBJ databases">
        <title>Mucilaginibacter hurinus sp. nov., isolated from briquette warehouse soil.</title>
        <authorList>
            <person name="Choi L."/>
        </authorList>
    </citation>
    <scope>NUCLEOTIDE SEQUENCE [LARGE SCALE GENOMIC DNA]</scope>
    <source>
        <strain evidence="4 5">ZR32</strain>
    </source>
</reference>
<dbReference type="InterPro" id="IPR006860">
    <property type="entry name" value="FecR"/>
</dbReference>
<dbReference type="OrthoDB" id="1523489at2"/>
<proteinExistence type="predicted"/>
<protein>
    <recommendedName>
        <fullName evidence="6">FecR protein domain-containing protein</fullName>
    </recommendedName>
</protein>
<dbReference type="InterPro" id="IPR012373">
    <property type="entry name" value="Ferrdict_sens_TM"/>
</dbReference>
<dbReference type="Gene3D" id="2.60.120.1440">
    <property type="match status" value="1"/>
</dbReference>
<dbReference type="EMBL" id="QGDC01000010">
    <property type="protein sequence ID" value="RCH53765.1"/>
    <property type="molecule type" value="Genomic_DNA"/>
</dbReference>
<feature type="domain" description="Protein FecR C-terminal" evidence="3">
    <location>
        <begin position="267"/>
        <end position="335"/>
    </location>
</feature>
<evidence type="ECO:0000259" key="2">
    <source>
        <dbReference type="Pfam" id="PF04773"/>
    </source>
</evidence>
<comment type="caution">
    <text evidence="4">The sequence shown here is derived from an EMBL/GenBank/DDBJ whole genome shotgun (WGS) entry which is preliminary data.</text>
</comment>
<keyword evidence="5" id="KW-1185">Reference proteome</keyword>
<dbReference type="PANTHER" id="PTHR30273">
    <property type="entry name" value="PERIPLASMIC SIGNAL SENSOR AND SIGMA FACTOR ACTIVATOR FECR-RELATED"/>
    <property type="match status" value="1"/>
</dbReference>
<evidence type="ECO:0008006" key="6">
    <source>
        <dbReference type="Google" id="ProtNLM"/>
    </source>
</evidence>
<evidence type="ECO:0000259" key="3">
    <source>
        <dbReference type="Pfam" id="PF16344"/>
    </source>
</evidence>
<dbReference type="AlphaFoldDB" id="A0A367GL82"/>
<sequence>MKDHRNCQCEDFAADERFISWVKHPNEESNQYWHEYLINHPLTADAINEARELVLRLSQKQHFSTTERDLLWENINDLLPKPQRRLAAIPALRYAAAACLLIFMLSVAISAGWYFFYKDVTVRSGYAHKQTIILPDGSKVILNANSKLTYPRQFSTTSVREVWIEGEAYFDIKHLNNDINKVKSHERFVVHTSNSDVEVLGTSFTVLHRRNDIKVALIEGSIQLKLDKVPGKLRMVPGESVEYGSNTGEYKKGNDQTAVAVAWLQNKIVLTNTPLTELAQKVKDIYGIDVKIEGGALNNERITGELPSNNLALLIEALRQALNVNVVKDGNKITIKAL</sequence>
<evidence type="ECO:0000313" key="5">
    <source>
        <dbReference type="Proteomes" id="UP000253209"/>
    </source>
</evidence>
<keyword evidence="1" id="KW-0472">Membrane</keyword>
<dbReference type="PANTHER" id="PTHR30273:SF2">
    <property type="entry name" value="PROTEIN FECR"/>
    <property type="match status" value="1"/>
</dbReference>
<dbReference type="Proteomes" id="UP000253209">
    <property type="component" value="Unassembled WGS sequence"/>
</dbReference>
<name>A0A367GL82_9SPHI</name>
<feature type="transmembrane region" description="Helical" evidence="1">
    <location>
        <begin position="91"/>
        <end position="116"/>
    </location>
</feature>
<dbReference type="PIRSF" id="PIRSF018266">
    <property type="entry name" value="FecR"/>
    <property type="match status" value="1"/>
</dbReference>
<keyword evidence="1" id="KW-0812">Transmembrane</keyword>
<evidence type="ECO:0000256" key="1">
    <source>
        <dbReference type="SAM" id="Phobius"/>
    </source>
</evidence>
<accession>A0A367GL82</accession>
<evidence type="ECO:0000313" key="4">
    <source>
        <dbReference type="EMBL" id="RCH53765.1"/>
    </source>
</evidence>
<feature type="domain" description="FecR protein" evidence="2">
    <location>
        <begin position="121"/>
        <end position="222"/>
    </location>
</feature>
<dbReference type="GO" id="GO:0016989">
    <property type="term" value="F:sigma factor antagonist activity"/>
    <property type="evidence" value="ECO:0007669"/>
    <property type="project" value="TreeGrafter"/>
</dbReference>
<dbReference type="RefSeq" id="WP_114006335.1">
    <property type="nucleotide sequence ID" value="NZ_QGDC01000010.1"/>
</dbReference>
<gene>
    <name evidence="4" type="ORF">DJ568_16130</name>
</gene>
<keyword evidence="1" id="KW-1133">Transmembrane helix</keyword>
<dbReference type="Pfam" id="PF04773">
    <property type="entry name" value="FecR"/>
    <property type="match status" value="1"/>
</dbReference>
<organism evidence="4 5">
    <name type="scientific">Mucilaginibacter hurinus</name>
    <dbReference type="NCBI Taxonomy" id="2201324"/>
    <lineage>
        <taxon>Bacteria</taxon>
        <taxon>Pseudomonadati</taxon>
        <taxon>Bacteroidota</taxon>
        <taxon>Sphingobacteriia</taxon>
        <taxon>Sphingobacteriales</taxon>
        <taxon>Sphingobacteriaceae</taxon>
        <taxon>Mucilaginibacter</taxon>
    </lineage>
</organism>
<dbReference type="InterPro" id="IPR032508">
    <property type="entry name" value="FecR_C"/>
</dbReference>
<dbReference type="Gene3D" id="3.55.50.30">
    <property type="match status" value="1"/>
</dbReference>
<dbReference type="Pfam" id="PF16344">
    <property type="entry name" value="FecR_C"/>
    <property type="match status" value="1"/>
</dbReference>